<dbReference type="SUPFAM" id="SSF52821">
    <property type="entry name" value="Rhodanese/Cell cycle control phosphatase"/>
    <property type="match status" value="1"/>
</dbReference>
<dbReference type="NCBIfam" id="NF001195">
    <property type="entry name" value="PRK00162.1"/>
    <property type="match status" value="1"/>
</dbReference>
<proteinExistence type="predicted"/>
<gene>
    <name evidence="4" type="ORF">CWE11_02465</name>
</gene>
<evidence type="ECO:0000313" key="4">
    <source>
        <dbReference type="EMBL" id="RUO35886.1"/>
    </source>
</evidence>
<dbReference type="Proteomes" id="UP000288405">
    <property type="component" value="Unassembled WGS sequence"/>
</dbReference>
<comment type="caution">
    <text evidence="4">The sequence shown here is derived from an EMBL/GenBank/DDBJ whole genome shotgun (WGS) entry which is preliminary data.</text>
</comment>
<dbReference type="PANTHER" id="PTHR43031:SF6">
    <property type="entry name" value="THIOSULFATE SULFURTRANSFERASE GLPE"/>
    <property type="match status" value="1"/>
</dbReference>
<dbReference type="GO" id="GO:0005737">
    <property type="term" value="C:cytoplasm"/>
    <property type="evidence" value="ECO:0007669"/>
    <property type="project" value="InterPro"/>
</dbReference>
<evidence type="ECO:0000259" key="3">
    <source>
        <dbReference type="PROSITE" id="PS50206"/>
    </source>
</evidence>
<feature type="domain" description="Rhodanese" evidence="3">
    <location>
        <begin position="11"/>
        <end position="99"/>
    </location>
</feature>
<dbReference type="InterPro" id="IPR001763">
    <property type="entry name" value="Rhodanese-like_dom"/>
</dbReference>
<dbReference type="OrthoDB" id="9811849at2"/>
<evidence type="ECO:0000313" key="5">
    <source>
        <dbReference type="Proteomes" id="UP000288405"/>
    </source>
</evidence>
<dbReference type="GO" id="GO:0004792">
    <property type="term" value="F:thiosulfate-cyanide sulfurtransferase activity"/>
    <property type="evidence" value="ECO:0007669"/>
    <property type="project" value="InterPro"/>
</dbReference>
<dbReference type="PROSITE" id="PS50206">
    <property type="entry name" value="RHODANESE_3"/>
    <property type="match status" value="1"/>
</dbReference>
<keyword evidence="2 4" id="KW-0808">Transferase</keyword>
<keyword evidence="5" id="KW-1185">Reference proteome</keyword>
<dbReference type="PANTHER" id="PTHR43031">
    <property type="entry name" value="FAD-DEPENDENT OXIDOREDUCTASE"/>
    <property type="match status" value="1"/>
</dbReference>
<name>A0A432WPZ9_9GAMM</name>
<dbReference type="SMART" id="SM00450">
    <property type="entry name" value="RHOD"/>
    <property type="match status" value="1"/>
</dbReference>
<keyword evidence="1" id="KW-0963">Cytoplasm</keyword>
<reference evidence="4 5" key="1">
    <citation type="journal article" date="2011" name="Front. Microbiol.">
        <title>Genomic signatures of strain selection and enhancement in Bacillus atrophaeus var. globigii, a historical biowarfare simulant.</title>
        <authorList>
            <person name="Gibbons H.S."/>
            <person name="Broomall S.M."/>
            <person name="McNew L.A."/>
            <person name="Daligault H."/>
            <person name="Chapman C."/>
            <person name="Bruce D."/>
            <person name="Karavis M."/>
            <person name="Krepps M."/>
            <person name="McGregor P.A."/>
            <person name="Hong C."/>
            <person name="Park K.H."/>
            <person name="Akmal A."/>
            <person name="Feldman A."/>
            <person name="Lin J.S."/>
            <person name="Chang W.E."/>
            <person name="Higgs B.W."/>
            <person name="Demirev P."/>
            <person name="Lindquist J."/>
            <person name="Liem A."/>
            <person name="Fochler E."/>
            <person name="Read T.D."/>
            <person name="Tapia R."/>
            <person name="Johnson S."/>
            <person name="Bishop-Lilly K.A."/>
            <person name="Detter C."/>
            <person name="Han C."/>
            <person name="Sozhamannan S."/>
            <person name="Rosenzweig C.N."/>
            <person name="Skowronski E.W."/>
        </authorList>
    </citation>
    <scope>NUCLEOTIDE SEQUENCE [LARGE SCALE GENOMIC DNA]</scope>
    <source>
        <strain evidence="4 5">GYP-17</strain>
    </source>
</reference>
<evidence type="ECO:0000256" key="2">
    <source>
        <dbReference type="ARBA" id="ARBA00022679"/>
    </source>
</evidence>
<dbReference type="InterPro" id="IPR036873">
    <property type="entry name" value="Rhodanese-like_dom_sf"/>
</dbReference>
<dbReference type="Gene3D" id="3.40.250.10">
    <property type="entry name" value="Rhodanese-like domain"/>
    <property type="match status" value="1"/>
</dbReference>
<dbReference type="InterPro" id="IPR023695">
    <property type="entry name" value="Thiosulf_sulfurTrfase"/>
</dbReference>
<dbReference type="EMBL" id="PIPM01000002">
    <property type="protein sequence ID" value="RUO35886.1"/>
    <property type="molecule type" value="Genomic_DNA"/>
</dbReference>
<organism evidence="4 5">
    <name type="scientific">Aliidiomarina sanyensis</name>
    <dbReference type="NCBI Taxonomy" id="1249555"/>
    <lineage>
        <taxon>Bacteria</taxon>
        <taxon>Pseudomonadati</taxon>
        <taxon>Pseudomonadota</taxon>
        <taxon>Gammaproteobacteria</taxon>
        <taxon>Alteromonadales</taxon>
        <taxon>Idiomarinaceae</taxon>
        <taxon>Aliidiomarina</taxon>
    </lineage>
</organism>
<evidence type="ECO:0000256" key="1">
    <source>
        <dbReference type="ARBA" id="ARBA00022490"/>
    </source>
</evidence>
<dbReference type="InterPro" id="IPR001307">
    <property type="entry name" value="Thiosulphate_STrfase_CS"/>
</dbReference>
<dbReference type="AlphaFoldDB" id="A0A432WPZ9"/>
<dbReference type="Pfam" id="PF00581">
    <property type="entry name" value="Rhodanese"/>
    <property type="match status" value="1"/>
</dbReference>
<dbReference type="CDD" id="cd01444">
    <property type="entry name" value="GlpE_ST"/>
    <property type="match status" value="1"/>
</dbReference>
<protein>
    <submittedName>
        <fullName evidence="4">Thiosulfate sulfurtransferase GlpE</fullName>
    </submittedName>
</protein>
<accession>A0A432WPZ9</accession>
<dbReference type="PROSITE" id="PS00380">
    <property type="entry name" value="RHODANESE_1"/>
    <property type="match status" value="1"/>
</dbReference>
<dbReference type="InterPro" id="IPR050229">
    <property type="entry name" value="GlpE_sulfurtransferase"/>
</dbReference>
<sequence length="102" mass="10852">MSPPDAAALVQDKSPVIADIRDPSAFAAGHIPGAERLTNENLADFIARHDPQTPVIVVCYHGISSQNAGQYLAQQGFAQVYSLDGGMVGWANAYPEQVEQDA</sequence>